<organism evidence="2 3">
    <name type="scientific">Nocardia terpenica</name>
    <dbReference type="NCBI Taxonomy" id="455432"/>
    <lineage>
        <taxon>Bacteria</taxon>
        <taxon>Bacillati</taxon>
        <taxon>Actinomycetota</taxon>
        <taxon>Actinomycetes</taxon>
        <taxon>Mycobacteriales</taxon>
        <taxon>Nocardiaceae</taxon>
        <taxon>Nocardia</taxon>
    </lineage>
</organism>
<evidence type="ECO:0000313" key="1">
    <source>
        <dbReference type="EMBL" id="QIS23533.1"/>
    </source>
</evidence>
<evidence type="ECO:0000313" key="3">
    <source>
        <dbReference type="Proteomes" id="UP000500953"/>
    </source>
</evidence>
<dbReference type="InterPro" id="IPR027417">
    <property type="entry name" value="P-loop_NTPase"/>
</dbReference>
<evidence type="ECO:0000313" key="2">
    <source>
        <dbReference type="EMBL" id="QIS23536.1"/>
    </source>
</evidence>
<dbReference type="EMBL" id="CP046173">
    <property type="protein sequence ID" value="QIS23536.1"/>
    <property type="molecule type" value="Genomic_DNA"/>
</dbReference>
<dbReference type="Gene3D" id="3.40.50.300">
    <property type="entry name" value="P-loop containing nucleotide triphosphate hydrolases"/>
    <property type="match status" value="1"/>
</dbReference>
<protein>
    <submittedName>
        <fullName evidence="2">AAA family ATPase</fullName>
    </submittedName>
</protein>
<reference evidence="2 3" key="1">
    <citation type="journal article" date="2019" name="ACS Chem. Biol.">
        <title>Identification and Mobilization of a Cryptic Antibiotic Biosynthesis Gene Locus from a Human-Pathogenic Nocardia Isolate.</title>
        <authorList>
            <person name="Herisse M."/>
            <person name="Ishida K."/>
            <person name="Porter J.L."/>
            <person name="Howden B."/>
            <person name="Hertweck C."/>
            <person name="Stinear T.P."/>
            <person name="Pidot S.J."/>
        </authorList>
    </citation>
    <scope>NUCLEOTIDE SEQUENCE [LARGE SCALE GENOMIC DNA]</scope>
    <source>
        <strain evidence="2 3">AUSMDU00012715</strain>
    </source>
</reference>
<dbReference type="InterPro" id="IPR008868">
    <property type="entry name" value="TniB"/>
</dbReference>
<gene>
    <name evidence="1" type="ORF">F6W96_39845</name>
    <name evidence="2" type="ORF">F6W96_39895</name>
</gene>
<name>A0A6G9ZEK5_9NOCA</name>
<dbReference type="SUPFAM" id="SSF52540">
    <property type="entry name" value="P-loop containing nucleoside triphosphate hydrolases"/>
    <property type="match status" value="1"/>
</dbReference>
<dbReference type="RefSeq" id="WP_167490868.1">
    <property type="nucleotide sequence ID" value="NZ_CP046173.1"/>
</dbReference>
<dbReference type="EMBL" id="CP046173">
    <property type="protein sequence ID" value="QIS23533.1"/>
    <property type="molecule type" value="Genomic_DNA"/>
</dbReference>
<proteinExistence type="predicted"/>
<dbReference type="AlphaFoldDB" id="A0A6G9ZEK5"/>
<sequence length="342" mass="38193">MSGESGEPEWACHLRDEDWHRQLTTREGWLRFVLDEPPVFALLDDRQWKELSDTDRLGYDEARIDYHSRLIVVTTSTVRRIVTAGRRLNLLNRHAISARRGLIISGAAGTGKTTALTQLCKTHELLDRHHYRGHHDRIPVVYVTVPPAATARMLAVEFARFLGIPVAPRQNITDVTEAVCGVMTSARTGLVAIDEIHNISLQTRSGAEVSVQLKYFSERLPATFAYSGINVEREGLFTGTRGQQIAGRFSMIPTVSFPYQEEWSAVVATLEDALRLHHHTPGTLSDLDLYLHHRTKGMIGSLSHLIRGAAIEAVLDGSERITRATLDRIDLDYAADGEATEQ</sequence>
<dbReference type="Pfam" id="PF05621">
    <property type="entry name" value="TniB"/>
    <property type="match status" value="1"/>
</dbReference>
<accession>A0A6G9ZEK5</accession>
<dbReference type="Proteomes" id="UP000500953">
    <property type="component" value="Chromosome"/>
</dbReference>